<reference evidence="2 3" key="1">
    <citation type="submission" date="2019-01" db="EMBL/GenBank/DDBJ databases">
        <title>Sequencing of cultivated peanut Arachis hypogaea provides insights into genome evolution and oil improvement.</title>
        <authorList>
            <person name="Chen X."/>
        </authorList>
    </citation>
    <scope>NUCLEOTIDE SEQUENCE [LARGE SCALE GENOMIC DNA]</scope>
    <source>
        <strain evidence="3">cv. Fuhuasheng</strain>
        <tissue evidence="2">Leaves</tissue>
    </source>
</reference>
<evidence type="ECO:0000313" key="3">
    <source>
        <dbReference type="Proteomes" id="UP000289738"/>
    </source>
</evidence>
<name>A0A445E227_ARAHY</name>
<dbReference type="SUPFAM" id="SSF52540">
    <property type="entry name" value="P-loop containing nucleoside triphosphate hydrolases"/>
    <property type="match status" value="1"/>
</dbReference>
<evidence type="ECO:0000259" key="1">
    <source>
        <dbReference type="Pfam" id="PF00931"/>
    </source>
</evidence>
<accession>A0A445E227</accession>
<dbReference type="InterPro" id="IPR027417">
    <property type="entry name" value="P-loop_NTPase"/>
</dbReference>
<evidence type="ECO:0000313" key="2">
    <source>
        <dbReference type="EMBL" id="RYR69477.1"/>
    </source>
</evidence>
<keyword evidence="3" id="KW-1185">Reference proteome</keyword>
<proteinExistence type="predicted"/>
<dbReference type="GO" id="GO:0043531">
    <property type="term" value="F:ADP binding"/>
    <property type="evidence" value="ECO:0007669"/>
    <property type="project" value="InterPro"/>
</dbReference>
<gene>
    <name evidence="2" type="ORF">Ahy_A03g016032</name>
</gene>
<dbReference type="Pfam" id="PF00931">
    <property type="entry name" value="NB-ARC"/>
    <property type="match status" value="1"/>
</dbReference>
<dbReference type="AlphaFoldDB" id="A0A445E227"/>
<dbReference type="EMBL" id="SDMP01000003">
    <property type="protein sequence ID" value="RYR69477.1"/>
    <property type="molecule type" value="Genomic_DNA"/>
</dbReference>
<protein>
    <recommendedName>
        <fullName evidence="1">NB-ARC domain-containing protein</fullName>
    </recommendedName>
</protein>
<organism evidence="2 3">
    <name type="scientific">Arachis hypogaea</name>
    <name type="common">Peanut</name>
    <dbReference type="NCBI Taxonomy" id="3818"/>
    <lineage>
        <taxon>Eukaryota</taxon>
        <taxon>Viridiplantae</taxon>
        <taxon>Streptophyta</taxon>
        <taxon>Embryophyta</taxon>
        <taxon>Tracheophyta</taxon>
        <taxon>Spermatophyta</taxon>
        <taxon>Magnoliopsida</taxon>
        <taxon>eudicotyledons</taxon>
        <taxon>Gunneridae</taxon>
        <taxon>Pentapetalae</taxon>
        <taxon>rosids</taxon>
        <taxon>fabids</taxon>
        <taxon>Fabales</taxon>
        <taxon>Fabaceae</taxon>
        <taxon>Papilionoideae</taxon>
        <taxon>50 kb inversion clade</taxon>
        <taxon>dalbergioids sensu lato</taxon>
        <taxon>Dalbergieae</taxon>
        <taxon>Pterocarpus clade</taxon>
        <taxon>Arachis</taxon>
    </lineage>
</organism>
<feature type="domain" description="NB-ARC" evidence="1">
    <location>
        <begin position="168"/>
        <end position="242"/>
    </location>
</feature>
<dbReference type="InterPro" id="IPR002182">
    <property type="entry name" value="NB-ARC"/>
</dbReference>
<dbReference type="STRING" id="3818.A0A445E227"/>
<dbReference type="Gene3D" id="3.40.50.300">
    <property type="entry name" value="P-loop containing nucleotide triphosphate hydrolases"/>
    <property type="match status" value="1"/>
</dbReference>
<sequence length="249" mass="27772">MDAKHEDRSRHDEEQELVAKLQILDALVDDAEWKTFFAEGGGGGGNARDVKDGLNELQHALYHLEDLLLRIVNPRKSLLSYGRRFFVSVVLRKTKNQHVDDMVKLKIHDTIKILEALVTRKDLLGLTAAGATSREKPLQQQGWWPPSPAVLHSYLDGTFPKQCFVGRDDEIKSVLGKLSSATQEDGKHVKVINIVGKDGAGKTALSGVIYDSDNVTQLFERKAWITVPPKATVNTVAKKFLRNSRLLLV</sequence>
<comment type="caution">
    <text evidence="2">The sequence shown here is derived from an EMBL/GenBank/DDBJ whole genome shotgun (WGS) entry which is preliminary data.</text>
</comment>
<dbReference type="Proteomes" id="UP000289738">
    <property type="component" value="Chromosome A03"/>
</dbReference>